<proteinExistence type="inferred from homology"/>
<dbReference type="PANTHER" id="PTHR22916:SF3">
    <property type="entry name" value="UDP-GLCNAC:BETAGAL BETA-1,3-N-ACETYLGLUCOSAMINYLTRANSFERASE-LIKE PROTEIN 1"/>
    <property type="match status" value="1"/>
</dbReference>
<dbReference type="Pfam" id="PF00535">
    <property type="entry name" value="Glycos_transf_2"/>
    <property type="match status" value="1"/>
</dbReference>
<protein>
    <submittedName>
        <fullName evidence="3">Glycosyl transferase</fullName>
    </submittedName>
</protein>
<keyword evidence="3" id="KW-0808">Transferase</keyword>
<comment type="similarity">
    <text evidence="1">Belongs to the glycosyltransferase 2 family.</text>
</comment>
<comment type="caution">
    <text evidence="3">The sequence shown here is derived from an EMBL/GenBank/DDBJ whole genome shotgun (WGS) entry which is preliminary data.</text>
</comment>
<sequence length="270" mass="31101">MIYTIKDSGPLVSIITPSYNSSAFIKETIESVQAQSYPHWEMIIVDDKSKDDSVHIIHEYIKTEPRIKLIPLTQNGGAARARNVAINEAKGEYIAFLDSDDLWFPTKLEDQVTFMQKGNLAFSFTSYSLMDEKGNPMDIEVTAPETVDYQYLIGNTTIGCLTVMLDRRQIKQIEMPVIQPEDTALWLLLLRQGYQAYGLQKVLSKYRIVRNSTSRNKLKAAYRYWKLLRSQEKLNLIKTNFYFSKYAYHAYNKNRGKRPTSIPSEGKQGK</sequence>
<dbReference type="InterPro" id="IPR001173">
    <property type="entry name" value="Glyco_trans_2-like"/>
</dbReference>
<evidence type="ECO:0000259" key="2">
    <source>
        <dbReference type="Pfam" id="PF00535"/>
    </source>
</evidence>
<dbReference type="PANTHER" id="PTHR22916">
    <property type="entry name" value="GLYCOSYLTRANSFERASE"/>
    <property type="match status" value="1"/>
</dbReference>
<dbReference type="Gene3D" id="3.90.550.10">
    <property type="entry name" value="Spore Coat Polysaccharide Biosynthesis Protein SpsA, Chain A"/>
    <property type="match status" value="1"/>
</dbReference>
<evidence type="ECO:0000256" key="1">
    <source>
        <dbReference type="ARBA" id="ARBA00006739"/>
    </source>
</evidence>
<dbReference type="PATRIC" id="fig|1679170.3.peg.3882"/>
<dbReference type="STRING" id="1679170.AC625_17080"/>
<feature type="domain" description="Glycosyltransferase 2-like" evidence="2">
    <location>
        <begin position="13"/>
        <end position="129"/>
    </location>
</feature>
<dbReference type="EMBL" id="LFZW01000001">
    <property type="protein sequence ID" value="KMY51027.1"/>
    <property type="molecule type" value="Genomic_DNA"/>
</dbReference>
<dbReference type="InterPro" id="IPR029044">
    <property type="entry name" value="Nucleotide-diphossugar_trans"/>
</dbReference>
<dbReference type="RefSeq" id="WP_049682379.1">
    <property type="nucleotide sequence ID" value="NZ_LFZW01000001.1"/>
</dbReference>
<evidence type="ECO:0000313" key="3">
    <source>
        <dbReference type="EMBL" id="KMY51027.1"/>
    </source>
</evidence>
<gene>
    <name evidence="3" type="ORF">AC625_17080</name>
</gene>
<dbReference type="GO" id="GO:0016758">
    <property type="term" value="F:hexosyltransferase activity"/>
    <property type="evidence" value="ECO:0007669"/>
    <property type="project" value="UniProtKB-ARBA"/>
</dbReference>
<keyword evidence="4" id="KW-1185">Reference proteome</keyword>
<name>A0A0K9GXQ3_9BACI</name>
<accession>A0A0K9GXQ3</accession>
<dbReference type="AlphaFoldDB" id="A0A0K9GXQ3"/>
<dbReference type="CDD" id="cd00761">
    <property type="entry name" value="Glyco_tranf_GTA_type"/>
    <property type="match status" value="1"/>
</dbReference>
<dbReference type="SUPFAM" id="SSF53448">
    <property type="entry name" value="Nucleotide-diphospho-sugar transferases"/>
    <property type="match status" value="1"/>
</dbReference>
<evidence type="ECO:0000313" key="4">
    <source>
        <dbReference type="Proteomes" id="UP000037146"/>
    </source>
</evidence>
<dbReference type="Proteomes" id="UP000037146">
    <property type="component" value="Unassembled WGS sequence"/>
</dbReference>
<organism evidence="3 4">
    <name type="scientific">Peribacillus loiseleuriae</name>
    <dbReference type="NCBI Taxonomy" id="1679170"/>
    <lineage>
        <taxon>Bacteria</taxon>
        <taxon>Bacillati</taxon>
        <taxon>Bacillota</taxon>
        <taxon>Bacilli</taxon>
        <taxon>Bacillales</taxon>
        <taxon>Bacillaceae</taxon>
        <taxon>Peribacillus</taxon>
    </lineage>
</organism>
<reference evidence="4" key="1">
    <citation type="submission" date="2015-07" db="EMBL/GenBank/DDBJ databases">
        <title>Genome sequencing project for genomic taxonomy and phylogenomics of Bacillus-like bacteria.</title>
        <authorList>
            <person name="Liu B."/>
            <person name="Wang J."/>
            <person name="Zhu Y."/>
            <person name="Liu G."/>
            <person name="Chen Q."/>
            <person name="Chen Z."/>
            <person name="Lan J."/>
            <person name="Che J."/>
            <person name="Ge C."/>
            <person name="Shi H."/>
            <person name="Pan Z."/>
            <person name="Liu X."/>
        </authorList>
    </citation>
    <scope>NUCLEOTIDE SEQUENCE [LARGE SCALE GENOMIC DNA]</scope>
    <source>
        <strain evidence="4">FJAT-27997</strain>
    </source>
</reference>
<dbReference type="OrthoDB" id="9785185at2"/>
<dbReference type="FunFam" id="3.90.550.10:FF:000130">
    <property type="entry name" value="Family 2 glycosyl transferase"/>
    <property type="match status" value="1"/>
</dbReference>